<organism evidence="1 2">
    <name type="scientific">Anaerovirgula multivorans</name>
    <dbReference type="NCBI Taxonomy" id="312168"/>
    <lineage>
        <taxon>Bacteria</taxon>
        <taxon>Bacillati</taxon>
        <taxon>Bacillota</taxon>
        <taxon>Clostridia</taxon>
        <taxon>Peptostreptococcales</taxon>
        <taxon>Natronincolaceae</taxon>
        <taxon>Anaerovirgula</taxon>
    </lineage>
</organism>
<dbReference type="Proteomes" id="UP000198304">
    <property type="component" value="Unassembled WGS sequence"/>
</dbReference>
<dbReference type="RefSeq" id="WP_089282378.1">
    <property type="nucleotide sequence ID" value="NZ_FZOJ01000006.1"/>
</dbReference>
<evidence type="ECO:0000313" key="1">
    <source>
        <dbReference type="EMBL" id="SNS23161.1"/>
    </source>
</evidence>
<dbReference type="EMBL" id="FZOJ01000006">
    <property type="protein sequence ID" value="SNS23161.1"/>
    <property type="molecule type" value="Genomic_DNA"/>
</dbReference>
<name>A0A239CU43_9FIRM</name>
<proteinExistence type="predicted"/>
<dbReference type="AlphaFoldDB" id="A0A239CU43"/>
<evidence type="ECO:0000313" key="2">
    <source>
        <dbReference type="Proteomes" id="UP000198304"/>
    </source>
</evidence>
<keyword evidence="2" id="KW-1185">Reference proteome</keyword>
<reference evidence="1 2" key="1">
    <citation type="submission" date="2017-06" db="EMBL/GenBank/DDBJ databases">
        <authorList>
            <person name="Kim H.J."/>
            <person name="Triplett B.A."/>
        </authorList>
    </citation>
    <scope>NUCLEOTIDE SEQUENCE [LARGE SCALE GENOMIC DNA]</scope>
    <source>
        <strain evidence="1 2">SCA</strain>
    </source>
</reference>
<gene>
    <name evidence="1" type="ORF">SAMN05446037_1006133</name>
</gene>
<protein>
    <submittedName>
        <fullName evidence="1">Uncharacterized protein</fullName>
    </submittedName>
</protein>
<sequence>MGNDLKSLIEMHLHLSVDSILDELSMVGIILTPQTLRVYMREFGLEDKHKELRARAKPKDNREPKKLKLSCPYPTFVHRSAARSKKEAVKRIYK</sequence>
<accession>A0A239CU43</accession>